<dbReference type="AlphaFoldDB" id="A0A5T6TFF3"/>
<evidence type="ECO:0000313" key="4">
    <source>
        <dbReference type="EMBL" id="EBM7147544.1"/>
    </source>
</evidence>
<dbReference type="EMBL" id="AAGDJL010000003">
    <property type="protein sequence ID" value="EBM6791843.1"/>
    <property type="molecule type" value="Genomic_DNA"/>
</dbReference>
<gene>
    <name evidence="5" type="ORF">C0O14_13775</name>
    <name evidence="4" type="ORF">D3452_09125</name>
    <name evidence="3" type="ORF">D3R27_05345</name>
    <name evidence="2" type="ORF">EAB33_05090</name>
</gene>
<dbReference type="EMBL" id="AAGDMI010000011">
    <property type="protein sequence ID" value="EBM7147544.1"/>
    <property type="molecule type" value="Genomic_DNA"/>
</dbReference>
<accession>A0A5T6TFF3</accession>
<organism evidence="3">
    <name type="scientific">Salmonella enterica</name>
    <name type="common">Salmonella choleraesuis</name>
    <dbReference type="NCBI Taxonomy" id="28901"/>
    <lineage>
        <taxon>Bacteria</taxon>
        <taxon>Pseudomonadati</taxon>
        <taxon>Pseudomonadota</taxon>
        <taxon>Gammaproteobacteria</taxon>
        <taxon>Enterobacterales</taxon>
        <taxon>Enterobacteriaceae</taxon>
        <taxon>Salmonella</taxon>
    </lineage>
</organism>
<evidence type="ECO:0000313" key="5">
    <source>
        <dbReference type="EMBL" id="EBU5349978.1"/>
    </source>
</evidence>
<dbReference type="EMBL" id="AAHCHO010000006">
    <property type="protein sequence ID" value="EBU5349978.1"/>
    <property type="molecule type" value="Genomic_DNA"/>
</dbReference>
<evidence type="ECO:0000313" key="3">
    <source>
        <dbReference type="EMBL" id="EBM6791843.1"/>
    </source>
</evidence>
<proteinExistence type="predicted"/>
<feature type="domain" description="TniQ" evidence="1">
    <location>
        <begin position="6"/>
        <end position="145"/>
    </location>
</feature>
<evidence type="ECO:0000259" key="1">
    <source>
        <dbReference type="Pfam" id="PF06527"/>
    </source>
</evidence>
<dbReference type="Pfam" id="PF06527">
    <property type="entry name" value="TniQ"/>
    <property type="match status" value="1"/>
</dbReference>
<sequence>MLTRSRYLPDETLHSFIFRICLINGEEQFSDVTNHNVQWLKNLQLNVRTIKYFAGYSDLDLLILMRNSWQAIKSTTIFDNPVEYMSEINTLLRKQPLARRGTHNYPLKYCIDCIRESIKNIGFGYFKSSWHYELAGYCFIHNKALTHFKRNINMQPHEILKTILRGEHPAGSYSLIPNKNSTIEKTSLIYSNKIKSIELSFNNEDYIYIADCLKAEIKNFIRTCTVDLPKMALISDTFNKTKIKKPYKEGYLFQDNVLAKIIQCFFTVNFEPFITFWQKNAAKKIVYCGSVKTKDIFEFLFIYQNTDKCNRCEYFSCPVKHHYIEDAELNL</sequence>
<protein>
    <recommendedName>
        <fullName evidence="1">TniQ domain-containing protein</fullName>
    </recommendedName>
</protein>
<dbReference type="InterPro" id="IPR009492">
    <property type="entry name" value="TniQ"/>
</dbReference>
<reference evidence="3" key="1">
    <citation type="submission" date="2018-09" db="EMBL/GenBank/DDBJ databases">
        <authorList>
            <consortium name="PulseNet: The National Subtyping Network for Foodborne Disease Surveillance"/>
            <person name="Tarr C.L."/>
            <person name="Trees E."/>
            <person name="Katz L.S."/>
            <person name="Carleton-Romer H.A."/>
            <person name="Stroika S."/>
            <person name="Kucerova Z."/>
            <person name="Roache K.F."/>
            <person name="Sabol A.L."/>
            <person name="Besser J."/>
            <person name="Gerner-Smidt P."/>
        </authorList>
    </citation>
    <scope>NUCLEOTIDE SEQUENCE</scope>
    <source>
        <strain evidence="5">2009K1310</strain>
        <strain evidence="4">PNUSAS052936</strain>
        <strain evidence="3">PNUSAS053120</strain>
        <strain evidence="2">PNUSAS056972</strain>
    </source>
</reference>
<dbReference type="EMBL" id="AACTXT010000006">
    <property type="protein sequence ID" value="EAM1282960.1"/>
    <property type="molecule type" value="Genomic_DNA"/>
</dbReference>
<dbReference type="RefSeq" id="WP_048957664.1">
    <property type="nucleotide sequence ID" value="NZ_JYPQ01000015.1"/>
</dbReference>
<comment type="caution">
    <text evidence="3">The sequence shown here is derived from an EMBL/GenBank/DDBJ whole genome shotgun (WGS) entry which is preliminary data.</text>
</comment>
<name>A0A5T6TFF3_SALER</name>
<evidence type="ECO:0000313" key="2">
    <source>
        <dbReference type="EMBL" id="EAM1282960.1"/>
    </source>
</evidence>